<dbReference type="AlphaFoldDB" id="A0A9D1PY06"/>
<reference evidence="1" key="1">
    <citation type="journal article" date="2021" name="PeerJ">
        <title>Extensive microbial diversity within the chicken gut microbiome revealed by metagenomics and culture.</title>
        <authorList>
            <person name="Gilroy R."/>
            <person name="Ravi A."/>
            <person name="Getino M."/>
            <person name="Pursley I."/>
            <person name="Horton D.L."/>
            <person name="Alikhan N.F."/>
            <person name="Baker D."/>
            <person name="Gharbi K."/>
            <person name="Hall N."/>
            <person name="Watson M."/>
            <person name="Adriaenssens E.M."/>
            <person name="Foster-Nyarko E."/>
            <person name="Jarju S."/>
            <person name="Secka A."/>
            <person name="Antonio M."/>
            <person name="Oren A."/>
            <person name="Chaudhuri R.R."/>
            <person name="La Ragione R."/>
            <person name="Hildebrand F."/>
            <person name="Pallen M.J."/>
        </authorList>
    </citation>
    <scope>NUCLEOTIDE SEQUENCE</scope>
    <source>
        <strain evidence="1">ChiHecec2B26-446</strain>
    </source>
</reference>
<gene>
    <name evidence="1" type="ORF">H9894_09085</name>
</gene>
<organism evidence="1 2">
    <name type="scientific">Candidatus Desulfovibrio intestinipullorum</name>
    <dbReference type="NCBI Taxonomy" id="2838536"/>
    <lineage>
        <taxon>Bacteria</taxon>
        <taxon>Pseudomonadati</taxon>
        <taxon>Thermodesulfobacteriota</taxon>
        <taxon>Desulfovibrionia</taxon>
        <taxon>Desulfovibrionales</taxon>
        <taxon>Desulfovibrionaceae</taxon>
        <taxon>Desulfovibrio</taxon>
    </lineage>
</organism>
<dbReference type="EMBL" id="DXHV01000077">
    <property type="protein sequence ID" value="HIW01321.1"/>
    <property type="molecule type" value="Genomic_DNA"/>
</dbReference>
<comment type="caution">
    <text evidence="1">The sequence shown here is derived from an EMBL/GenBank/DDBJ whole genome shotgun (WGS) entry which is preliminary data.</text>
</comment>
<proteinExistence type="predicted"/>
<evidence type="ECO:0000313" key="2">
    <source>
        <dbReference type="Proteomes" id="UP000886752"/>
    </source>
</evidence>
<accession>A0A9D1PY06</accession>
<sequence>MSNYRLASNHEYFVRDLLRDYCAVYLAVAEQHVRCRRDGNISYTVVRTLIGEAMSKGVFWRLKDTAHYLFRNEDWAVLEGSGKNYASIGRLIDWCIGYAFHECNKLREDAFQGQHYAMRLIQLARHDELTQRLAAPLKPLAGQTTESSKRELNRILHVLRAGMLLLIRFLPSASENCCLARWLATDQTRVRKAFQNLYPALIKALYGESPERMYTLAAVDFLDCGRTTEARSLLSHAKDLGCLDEDGDRLLLAMGEARIEETFS</sequence>
<name>A0A9D1PY06_9BACT</name>
<reference evidence="1" key="2">
    <citation type="submission" date="2021-04" db="EMBL/GenBank/DDBJ databases">
        <authorList>
            <person name="Gilroy R."/>
        </authorList>
    </citation>
    <scope>NUCLEOTIDE SEQUENCE</scope>
    <source>
        <strain evidence="1">ChiHecec2B26-446</strain>
    </source>
</reference>
<dbReference type="Proteomes" id="UP000886752">
    <property type="component" value="Unassembled WGS sequence"/>
</dbReference>
<evidence type="ECO:0000313" key="1">
    <source>
        <dbReference type="EMBL" id="HIW01321.1"/>
    </source>
</evidence>
<protein>
    <submittedName>
        <fullName evidence="1">Uncharacterized protein</fullName>
    </submittedName>
</protein>